<proteinExistence type="predicted"/>
<evidence type="ECO:0000313" key="5">
    <source>
        <dbReference type="Proteomes" id="UP000001822"/>
    </source>
</evidence>
<sequence length="794" mass="92148">MYLIKLQRFTIFEYMNTQSRLFSNSISLFLSLLVSGAFMVSCSQESNSFVARNYHNLLARDNSFFLARERMKLVEVKVYDFKEDNYNGILHPLPPLDTNKTKGLISQLDDIIKKASMPIRRHKNSDYVDDSYILVGRCRIYRGEFKMGIETYKYVNAHGKDDDDKIESLVYLVRAYMAANQLDNAKTVLDHLDKQTLTKKNKAIYNTTKAEYLRIFERYDEMIPLLEEAAPLQRKRDQRSRMYFILGQLYQQNGNDTLAYKNYHKVVKSNPPYEMLFVARLNLYQVTNIANANTTKKLNKYYAKLLKDPKNEEYRDKIYYEMAMFEYKQKNLPKAIEYLKLSSSKGKPGGYQKGFTYLKLAEIYYDDLEDYENAAAYYDSTAATFNKKDKRYPVISKRERILDEFVKHINTIKRQDSLLKVSYMDSTALNTLIDSLVAKEQEAYRLQQLALKKKKQSGDVDDALKPNAAFTNGTPLAASWYFSNATAVQNGIGEFTQKWGKRKLEDHWRRSKKDPIIDYDSPDSDSLKANKDSLKTLADDGALEKEKNDITPLKVDRKKYLIDIPFTDSQRVVANGKIEEAMFQVASIYNHKLDEPQRAIRTYENILKRYPESKYVPEVLYNLYLIYKEQDNNKQEVYKARLLNEHPNSIFAKLIRNPNYYRDSKIANKFATVEYKDVYALYKANRFAEADSAGTVLSNKYPDSDILDKVAYIQILCRIKIEGTGHDVQQAISNFPEKFPESTLLPAVKELSEAVKKDREKYITPPANVDTTIPEDKTKDTTQDAVENAIPTKP</sequence>
<organism evidence="4 5">
    <name type="scientific">Cytophaga hutchinsonii (strain ATCC 33406 / DSM 1761 / CIP 103989 / NBRC 15051 / NCIMB 9469 / D465)</name>
    <dbReference type="NCBI Taxonomy" id="269798"/>
    <lineage>
        <taxon>Bacteria</taxon>
        <taxon>Pseudomonadati</taxon>
        <taxon>Bacteroidota</taxon>
        <taxon>Cytophagia</taxon>
        <taxon>Cytophagales</taxon>
        <taxon>Cytophagaceae</taxon>
        <taxon>Cytophaga</taxon>
    </lineage>
</organism>
<protein>
    <submittedName>
        <fullName evidence="4">Gliding motility-related protein TPR repeat-containing protein</fullName>
    </submittedName>
</protein>
<dbReference type="RefSeq" id="WP_011583585.1">
    <property type="nucleotide sequence ID" value="NC_008255.1"/>
</dbReference>
<dbReference type="KEGG" id="chu:CHU_0177"/>
<evidence type="ECO:0000256" key="1">
    <source>
        <dbReference type="PROSITE-ProRule" id="PRU00339"/>
    </source>
</evidence>
<evidence type="ECO:0000313" key="4">
    <source>
        <dbReference type="EMBL" id="ABG57469.1"/>
    </source>
</evidence>
<keyword evidence="1" id="KW-0802">TPR repeat</keyword>
<feature type="transmembrane region" description="Helical" evidence="3">
    <location>
        <begin position="21"/>
        <end position="40"/>
    </location>
</feature>
<gene>
    <name evidence="4" type="primary">sprE</name>
    <name evidence="4" type="ordered locus">CHU_0177</name>
</gene>
<reference evidence="4 5" key="1">
    <citation type="journal article" date="2007" name="Appl. Environ. Microbiol.">
        <title>Genome sequence of the cellulolytic gliding bacterium Cytophaga hutchinsonii.</title>
        <authorList>
            <person name="Xie G."/>
            <person name="Bruce D.C."/>
            <person name="Challacombe J.F."/>
            <person name="Chertkov O."/>
            <person name="Detter J.C."/>
            <person name="Gilna P."/>
            <person name="Han C.S."/>
            <person name="Lucas S."/>
            <person name="Misra M."/>
            <person name="Myers G.L."/>
            <person name="Richardson P."/>
            <person name="Tapia R."/>
            <person name="Thayer N."/>
            <person name="Thompson L.S."/>
            <person name="Brettin T.S."/>
            <person name="Henrissat B."/>
            <person name="Wilson D.B."/>
            <person name="McBride M.J."/>
        </authorList>
    </citation>
    <scope>NUCLEOTIDE SEQUENCE [LARGE SCALE GENOMIC DNA]</scope>
    <source>
        <strain evidence="5">ATCC 33406 / DSM 1761 / CIP 103989 / NBRC 15051 / NCIMB 9469 / D465</strain>
    </source>
</reference>
<dbReference type="Proteomes" id="UP000001822">
    <property type="component" value="Chromosome"/>
</dbReference>
<dbReference type="PROSITE" id="PS50005">
    <property type="entry name" value="TPR"/>
    <property type="match status" value="1"/>
</dbReference>
<feature type="region of interest" description="Disordered" evidence="2">
    <location>
        <begin position="759"/>
        <end position="794"/>
    </location>
</feature>
<keyword evidence="3" id="KW-0812">Transmembrane</keyword>
<dbReference type="AlphaFoldDB" id="A0A6N4SMH7"/>
<dbReference type="InterPro" id="IPR011990">
    <property type="entry name" value="TPR-like_helical_dom_sf"/>
</dbReference>
<dbReference type="Pfam" id="PF13174">
    <property type="entry name" value="TPR_6"/>
    <property type="match status" value="1"/>
</dbReference>
<keyword evidence="5" id="KW-1185">Reference proteome</keyword>
<evidence type="ECO:0000256" key="3">
    <source>
        <dbReference type="SAM" id="Phobius"/>
    </source>
</evidence>
<dbReference type="Gene3D" id="1.25.40.10">
    <property type="entry name" value="Tetratricopeptide repeat domain"/>
    <property type="match status" value="3"/>
</dbReference>
<name>A0A6N4SMH7_CYTH3</name>
<dbReference type="EMBL" id="CP000383">
    <property type="protein sequence ID" value="ABG57469.1"/>
    <property type="molecule type" value="Genomic_DNA"/>
</dbReference>
<dbReference type="SUPFAM" id="SSF48452">
    <property type="entry name" value="TPR-like"/>
    <property type="match status" value="2"/>
</dbReference>
<keyword evidence="3" id="KW-0472">Membrane</keyword>
<dbReference type="Pfam" id="PF13181">
    <property type="entry name" value="TPR_8"/>
    <property type="match status" value="1"/>
</dbReference>
<feature type="repeat" description="TPR" evidence="1">
    <location>
        <begin position="240"/>
        <end position="273"/>
    </location>
</feature>
<accession>A0A6N4SMH7</accession>
<dbReference type="InterPro" id="IPR019734">
    <property type="entry name" value="TPR_rpt"/>
</dbReference>
<keyword evidence="3" id="KW-1133">Transmembrane helix</keyword>
<evidence type="ECO:0000256" key="2">
    <source>
        <dbReference type="SAM" id="MobiDB-lite"/>
    </source>
</evidence>